<protein>
    <submittedName>
        <fullName evidence="2 3">Uncharacterized protein</fullName>
    </submittedName>
</protein>
<dbReference type="SUPFAM" id="SSF50249">
    <property type="entry name" value="Nucleic acid-binding proteins"/>
    <property type="match status" value="1"/>
</dbReference>
<dbReference type="EMBL" id="ADAS02000056">
    <property type="protein sequence ID" value="OAV93031.1"/>
    <property type="molecule type" value="Genomic_DNA"/>
</dbReference>
<dbReference type="OrthoDB" id="2501547at2759"/>
<dbReference type="VEuPathDB" id="FungiDB:PTTG_02829"/>
<evidence type="ECO:0000256" key="1">
    <source>
        <dbReference type="SAM" id="MobiDB-lite"/>
    </source>
</evidence>
<reference evidence="2" key="2">
    <citation type="submission" date="2016-05" db="EMBL/GenBank/DDBJ databases">
        <title>Comparative analysis highlights variable genome content of wheat rusts and divergence of the mating loci.</title>
        <authorList>
            <person name="Cuomo C.A."/>
            <person name="Bakkeren G."/>
            <person name="Szabo L."/>
            <person name="Khalil H."/>
            <person name="Joly D."/>
            <person name="Goldberg J."/>
            <person name="Young S."/>
            <person name="Zeng Q."/>
            <person name="Fellers J."/>
        </authorList>
    </citation>
    <scope>NUCLEOTIDE SEQUENCE [LARGE SCALE GENOMIC DNA]</scope>
    <source>
        <strain evidence="2">1-1 BBBD Race 1</strain>
    </source>
</reference>
<dbReference type="Proteomes" id="UP000005240">
    <property type="component" value="Unassembled WGS sequence"/>
</dbReference>
<proteinExistence type="predicted"/>
<accession>A0A180GL02</accession>
<reference evidence="2" key="1">
    <citation type="submission" date="2009-11" db="EMBL/GenBank/DDBJ databases">
        <authorList>
            <consortium name="The Broad Institute Genome Sequencing Platform"/>
            <person name="Ward D."/>
            <person name="Feldgarden M."/>
            <person name="Earl A."/>
            <person name="Young S.K."/>
            <person name="Zeng Q."/>
            <person name="Koehrsen M."/>
            <person name="Alvarado L."/>
            <person name="Berlin A."/>
            <person name="Bochicchio J."/>
            <person name="Borenstein D."/>
            <person name="Chapman S.B."/>
            <person name="Chen Z."/>
            <person name="Engels R."/>
            <person name="Freedman E."/>
            <person name="Gellesch M."/>
            <person name="Goldberg J."/>
            <person name="Griggs A."/>
            <person name="Gujja S."/>
            <person name="Heilman E."/>
            <person name="Heiman D."/>
            <person name="Hepburn T."/>
            <person name="Howarth C."/>
            <person name="Jen D."/>
            <person name="Larson L."/>
            <person name="Lewis B."/>
            <person name="Mehta T."/>
            <person name="Park D."/>
            <person name="Pearson M."/>
            <person name="Roberts A."/>
            <person name="Saif S."/>
            <person name="Shea T."/>
            <person name="Shenoy N."/>
            <person name="Sisk P."/>
            <person name="Stolte C."/>
            <person name="Sykes S."/>
            <person name="Thomson T."/>
            <person name="Walk T."/>
            <person name="White J."/>
            <person name="Yandava C."/>
            <person name="Izard J."/>
            <person name="Baranova O.V."/>
            <person name="Blanton J.M."/>
            <person name="Tanner A.C."/>
            <person name="Dewhirst F.E."/>
            <person name="Haas B."/>
            <person name="Nusbaum C."/>
            <person name="Birren B."/>
        </authorList>
    </citation>
    <scope>NUCLEOTIDE SEQUENCE [LARGE SCALE GENOMIC DNA]</scope>
    <source>
        <strain evidence="2">1-1 BBBD Race 1</strain>
    </source>
</reference>
<keyword evidence="4" id="KW-1185">Reference proteome</keyword>
<reference evidence="3" key="4">
    <citation type="submission" date="2025-05" db="UniProtKB">
        <authorList>
            <consortium name="EnsemblFungi"/>
        </authorList>
    </citation>
    <scope>IDENTIFICATION</scope>
    <source>
        <strain evidence="3">isolate 1-1 / race 1 (BBBD)</strain>
    </source>
</reference>
<dbReference type="Gene3D" id="2.40.50.140">
    <property type="entry name" value="Nucleic acid-binding proteins"/>
    <property type="match status" value="1"/>
</dbReference>
<dbReference type="EnsemblFungi" id="PTTG_02829-t43_1">
    <property type="protein sequence ID" value="PTTG_02829-t43_1-p1"/>
    <property type="gene ID" value="PTTG_02829"/>
</dbReference>
<evidence type="ECO:0000313" key="2">
    <source>
        <dbReference type="EMBL" id="OAV93032.1"/>
    </source>
</evidence>
<organism evidence="2">
    <name type="scientific">Puccinia triticina (isolate 1-1 / race 1 (BBBD))</name>
    <name type="common">Brown leaf rust fungus</name>
    <dbReference type="NCBI Taxonomy" id="630390"/>
    <lineage>
        <taxon>Eukaryota</taxon>
        <taxon>Fungi</taxon>
        <taxon>Dikarya</taxon>
        <taxon>Basidiomycota</taxon>
        <taxon>Pucciniomycotina</taxon>
        <taxon>Pucciniomycetes</taxon>
        <taxon>Pucciniales</taxon>
        <taxon>Pucciniaceae</taxon>
        <taxon>Puccinia</taxon>
    </lineage>
</organism>
<sequence length="622" mass="70576">MNRNVGAERNYLIGAITVLQSDQPNSLVEICLEEPLKKHPSSLVGQSKAHLNQPPIHLIRLIGTWSRLVIEDLKLASELKLYLDVYEPQFNTDHSWDFHDGIRAELLIANPDDADQAAWFIKTIDMRSHLSSHLSLRSPQPGPVHNQAHASPTTYFESMLQPTSHERRETRGLPGSRMKRSLAVEDLWAEDSTFDHNRPALSENQYTPCPNKRVRVGSGELSPHGSHPRGDSRRLHTSTLLFSTPDALTRPDSFRFNTQPAVRLRTLDEITQMQGGPSEPFNVIAIIDQRQTDKCYKVAGGAADYKMTVYLTDFSRPMGSKNVTCNLFWKTEEECAAWEKQDCDWKVIFLSNVHKRPVNHYPDQIIGISTCFQYALWCPGEFYSSKPVLEQFSSLFGSTFNDLLAKALALYQQLKQRSAPQLLPRAPTPPVQSVLKTISELKLDHLGEKFDLCVEIVDIWVADKGNDRMTVTDYTLNPALRMREPANLFSSLTLPVPRFHQEHGGTSSNWGVTANRLMSVYLEPSVLRAIYRQFDQSDATKVPSMYDYRYKLLAQVVGLKQLDLHPNEDNSDINFYATMAADSTDSLAVLTDRIVPLSPSEPAFQKLLNDKEIYRQDMREYA</sequence>
<feature type="region of interest" description="Disordered" evidence="1">
    <location>
        <begin position="158"/>
        <end position="177"/>
    </location>
</feature>
<feature type="region of interest" description="Disordered" evidence="1">
    <location>
        <begin position="197"/>
        <end position="236"/>
    </location>
</feature>
<evidence type="ECO:0000313" key="3">
    <source>
        <dbReference type="EnsemblFungi" id="PTTG_02829-t43_1-p1"/>
    </source>
</evidence>
<name>A0A180GL02_PUCT1</name>
<dbReference type="InterPro" id="IPR012340">
    <property type="entry name" value="NA-bd_OB-fold"/>
</dbReference>
<dbReference type="AlphaFoldDB" id="A0A180GL02"/>
<dbReference type="EnsemblFungi" id="PTTG_02829-t43_2">
    <property type="protein sequence ID" value="PTTG_02829-t43_2-p1"/>
    <property type="gene ID" value="PTTG_02829"/>
</dbReference>
<gene>
    <name evidence="2" type="ORF">PTTG_02829</name>
</gene>
<evidence type="ECO:0000313" key="4">
    <source>
        <dbReference type="Proteomes" id="UP000005240"/>
    </source>
</evidence>
<dbReference type="EMBL" id="ADAS02000056">
    <property type="protein sequence ID" value="OAV93032.1"/>
    <property type="molecule type" value="Genomic_DNA"/>
</dbReference>
<reference evidence="3 4" key="3">
    <citation type="journal article" date="2017" name="G3 (Bethesda)">
        <title>Comparative analysis highlights variable genome content of wheat rusts and divergence of the mating loci.</title>
        <authorList>
            <person name="Cuomo C.A."/>
            <person name="Bakkeren G."/>
            <person name="Khalil H.B."/>
            <person name="Panwar V."/>
            <person name="Joly D."/>
            <person name="Linning R."/>
            <person name="Sakthikumar S."/>
            <person name="Song X."/>
            <person name="Adiconis X."/>
            <person name="Fan L."/>
            <person name="Goldberg J.M."/>
            <person name="Levin J.Z."/>
            <person name="Young S."/>
            <person name="Zeng Q."/>
            <person name="Anikster Y."/>
            <person name="Bruce M."/>
            <person name="Wang M."/>
            <person name="Yin C."/>
            <person name="McCallum B."/>
            <person name="Szabo L.J."/>
            <person name="Hulbert S."/>
            <person name="Chen X."/>
            <person name="Fellers J.P."/>
        </authorList>
    </citation>
    <scope>NUCLEOTIDE SEQUENCE</scope>
    <source>
        <strain evidence="4">Isolate 1-1 / race 1 (BBBD)</strain>
        <strain evidence="3">isolate 1-1 / race 1 (BBBD)</strain>
    </source>
</reference>